<proteinExistence type="predicted"/>
<dbReference type="Pfam" id="PF11906">
    <property type="entry name" value="DUF3426"/>
    <property type="match status" value="1"/>
</dbReference>
<evidence type="ECO:0000256" key="1">
    <source>
        <dbReference type="SAM" id="MobiDB-lite"/>
    </source>
</evidence>
<sequence>MSFITRCPACSTSFKVVPDQLKISDGWVRCGHCHQIFDATLDLQPWWPRPEDAPASPAVSEPASSDPPAQDEARGPFNGGGVSGEPTPDAVSTEPLAQKPAESGPDESLKPPPPPRPETEAAAQPESDWPVHTPMDTGAWPAAAEPAPTTEPLAPSPSADTPAVSPPPPIEEAPPPLPSFVRQAQRRAFWRRPVVRGALWACSLALMGLLAAQASFHWRDQLASRVPSTRPALETLCDSLACEVSAPRQPDEVVIDSSVLLRRAAGRYSFNVVIRNKSRVEVAAPALELTLTAINDEVLVRRVLLPEEWPRPLQTLAPGAEWPVQFELALDGPTDQVMTGYRAILFYP</sequence>
<evidence type="ECO:0000313" key="4">
    <source>
        <dbReference type="Proteomes" id="UP000295510"/>
    </source>
</evidence>
<dbReference type="EMBL" id="SNYL01000001">
    <property type="protein sequence ID" value="TDQ45306.1"/>
    <property type="molecule type" value="Genomic_DNA"/>
</dbReference>
<organism evidence="3 4">
    <name type="scientific">Tepidicella xavieri</name>
    <dbReference type="NCBI Taxonomy" id="360241"/>
    <lineage>
        <taxon>Bacteria</taxon>
        <taxon>Pseudomonadati</taxon>
        <taxon>Pseudomonadota</taxon>
        <taxon>Betaproteobacteria</taxon>
        <taxon>Burkholderiales</taxon>
        <taxon>Tepidicella</taxon>
    </lineage>
</organism>
<accession>A0A4R6UH08</accession>
<dbReference type="InterPro" id="IPR011723">
    <property type="entry name" value="Znf/thioredoxin_put"/>
</dbReference>
<dbReference type="InterPro" id="IPR021834">
    <property type="entry name" value="DUF3426"/>
</dbReference>
<dbReference type="OrthoDB" id="5294582at2"/>
<feature type="compositionally biased region" description="Low complexity" evidence="1">
    <location>
        <begin position="53"/>
        <end position="68"/>
    </location>
</feature>
<feature type="compositionally biased region" description="Low complexity" evidence="1">
    <location>
        <begin position="141"/>
        <end position="163"/>
    </location>
</feature>
<dbReference type="AlphaFoldDB" id="A0A4R6UH08"/>
<comment type="caution">
    <text evidence="3">The sequence shown here is derived from an EMBL/GenBank/DDBJ whole genome shotgun (WGS) entry which is preliminary data.</text>
</comment>
<protein>
    <submittedName>
        <fullName evidence="3">Putative Zn finger-like uncharacterized protein</fullName>
    </submittedName>
</protein>
<dbReference type="Pfam" id="PF13719">
    <property type="entry name" value="Zn_ribbon_5"/>
    <property type="match status" value="1"/>
</dbReference>
<evidence type="ECO:0000313" key="3">
    <source>
        <dbReference type="EMBL" id="TDQ45306.1"/>
    </source>
</evidence>
<feature type="compositionally biased region" description="Pro residues" evidence="1">
    <location>
        <begin position="164"/>
        <end position="177"/>
    </location>
</feature>
<dbReference type="RefSeq" id="WP_133595501.1">
    <property type="nucleotide sequence ID" value="NZ_SNYL01000001.1"/>
</dbReference>
<dbReference type="NCBIfam" id="TIGR02098">
    <property type="entry name" value="MJ0042_CXXC"/>
    <property type="match status" value="1"/>
</dbReference>
<name>A0A4R6UH08_9BURK</name>
<gene>
    <name evidence="3" type="ORF">DFR43_101209</name>
</gene>
<dbReference type="Proteomes" id="UP000295510">
    <property type="component" value="Unassembled WGS sequence"/>
</dbReference>
<feature type="region of interest" description="Disordered" evidence="1">
    <location>
        <begin position="48"/>
        <end position="177"/>
    </location>
</feature>
<evidence type="ECO:0000259" key="2">
    <source>
        <dbReference type="Pfam" id="PF13719"/>
    </source>
</evidence>
<reference evidence="3 4" key="1">
    <citation type="submission" date="2019-03" db="EMBL/GenBank/DDBJ databases">
        <title>Genomic Encyclopedia of Type Strains, Phase IV (KMG-IV): sequencing the most valuable type-strain genomes for metagenomic binning, comparative biology and taxonomic classification.</title>
        <authorList>
            <person name="Goeker M."/>
        </authorList>
    </citation>
    <scope>NUCLEOTIDE SEQUENCE [LARGE SCALE GENOMIC DNA]</scope>
    <source>
        <strain evidence="3 4">DSM 19605</strain>
    </source>
</reference>
<feature type="domain" description="Zinc finger/thioredoxin putative" evidence="2">
    <location>
        <begin position="4"/>
        <end position="39"/>
    </location>
</feature>
<keyword evidence="4" id="KW-1185">Reference proteome</keyword>